<dbReference type="InterPro" id="IPR012338">
    <property type="entry name" value="Beta-lactam/transpept-like"/>
</dbReference>
<proteinExistence type="predicted"/>
<sequence>MSLRGARGAAAIVAVLAMVLAMTSCSSDDGTDASRAVQAFADAMSRQDTQGAADMTTSPSQAAQSLGVTFAGMHAKELSVETGRLVEYSDGSASFSLTTTWNWSGDHEFETKTSGSARRLSSGWKVQWDPGLLYTGLTADGRLQEVRTDAKPAPTVRADNGKPFMQMEPVNEITINPATTKDLDKTVRALAAAVAPVAPKVTVKSINKQLDAAPGQEIIAVTLRDSDMQMVDSDPSRIAGVNVNKTGMLVMSDRRLSTPLSAGITNYWNAIRDATAGWQVQLVAPGAPPQKLAGHQGGAAPDVKTTVDAAQQLALGAAVVEVAQPATMMTLDAKTGGILAMAQNDAAAKNKVDADIAYPVGSTLDPVFDAIEAAGKAKDKGTVDSALHSLGIGLEYTVPGMSLPQNRKPRIAAAAYRPKDFTASMMSMAALGVALERAADGQKSAVAPFVIHGAKTKVAGGDLGQLDPAVVNQIRDKMAVTAKSGDASDITGAPGLRALVGTNGPQGPGWFVGSQGGTVIVIYCEGDRSGTAALQVLQKYFRVK</sequence>
<evidence type="ECO:0000259" key="2">
    <source>
        <dbReference type="Pfam" id="PF05223"/>
    </source>
</evidence>
<dbReference type="GO" id="GO:0046677">
    <property type="term" value="P:response to antibiotic"/>
    <property type="evidence" value="ECO:0007669"/>
    <property type="project" value="InterPro"/>
</dbReference>
<dbReference type="PATRIC" id="fig|1136941.3.peg.3995"/>
<feature type="domain" description="NTF2-like N-terminal transpeptidase" evidence="2">
    <location>
        <begin position="33"/>
        <end position="139"/>
    </location>
</feature>
<dbReference type="Proteomes" id="UP000063789">
    <property type="component" value="Chromosome"/>
</dbReference>
<dbReference type="AlphaFoldDB" id="A0A0N9NF04"/>
<dbReference type="SUPFAM" id="SSF56601">
    <property type="entry name" value="beta-lactamase/transpeptidase-like"/>
    <property type="match status" value="1"/>
</dbReference>
<dbReference type="InterPro" id="IPR007887">
    <property type="entry name" value="MecA_N"/>
</dbReference>
<dbReference type="Pfam" id="PF05223">
    <property type="entry name" value="MecA_N"/>
    <property type="match status" value="1"/>
</dbReference>
<evidence type="ECO:0000313" key="3">
    <source>
        <dbReference type="EMBL" id="ALG86276.1"/>
    </source>
</evidence>
<gene>
    <name evidence="3" type="ORF">ACH46_19515</name>
</gene>
<evidence type="ECO:0000313" key="4">
    <source>
        <dbReference type="Proteomes" id="UP000063789"/>
    </source>
</evidence>
<dbReference type="PROSITE" id="PS51257">
    <property type="entry name" value="PROKAR_LIPOPROTEIN"/>
    <property type="match status" value="1"/>
</dbReference>
<evidence type="ECO:0000256" key="1">
    <source>
        <dbReference type="SAM" id="SignalP"/>
    </source>
</evidence>
<name>A0A0N9NF04_9ACTN</name>
<dbReference type="KEGG" id="goq:ACH46_19515"/>
<keyword evidence="1" id="KW-0732">Signal</keyword>
<dbReference type="STRING" id="1136941.ACH46_19515"/>
<organism evidence="3 4">
    <name type="scientific">Gordonia phthalatica</name>
    <dbReference type="NCBI Taxonomy" id="1136941"/>
    <lineage>
        <taxon>Bacteria</taxon>
        <taxon>Bacillati</taxon>
        <taxon>Actinomycetota</taxon>
        <taxon>Actinomycetes</taxon>
        <taxon>Mycobacteriales</taxon>
        <taxon>Gordoniaceae</taxon>
        <taxon>Gordonia</taxon>
    </lineage>
</organism>
<reference evidence="3 4" key="2">
    <citation type="journal article" date="2017" name="Int. J. Syst. Evol. Microbiol.">
        <title>Gordonia phthalatica sp. nov., a di-n-butyl phthalate-degrading bacterium isolated from activated sludge.</title>
        <authorList>
            <person name="Jin D."/>
            <person name="Kong X."/>
            <person name="Jia M."/>
            <person name="Yu X."/>
            <person name="Wang X."/>
            <person name="Zhuang X."/>
            <person name="Deng Y."/>
            <person name="Bai Z."/>
        </authorList>
    </citation>
    <scope>NUCLEOTIDE SEQUENCE [LARGE SCALE GENOMIC DNA]</scope>
    <source>
        <strain evidence="3 4">QH-11</strain>
    </source>
</reference>
<keyword evidence="4" id="KW-1185">Reference proteome</keyword>
<dbReference type="OrthoDB" id="5241017at2"/>
<feature type="signal peptide" evidence="1">
    <location>
        <begin position="1"/>
        <end position="26"/>
    </location>
</feature>
<reference evidence="4" key="1">
    <citation type="submission" date="2015-06" db="EMBL/GenBank/DDBJ databases">
        <title>Complete genome sequence and metabolic analysis of phthalate degradation pathway in Gordonia sp. QH-11.</title>
        <authorList>
            <person name="Jin D."/>
            <person name="Kong X."/>
            <person name="Bai Z."/>
        </authorList>
    </citation>
    <scope>NUCLEOTIDE SEQUENCE [LARGE SCALE GENOMIC DNA]</scope>
    <source>
        <strain evidence="4">QH-11</strain>
    </source>
</reference>
<dbReference type="EMBL" id="CP011853">
    <property type="protein sequence ID" value="ALG86276.1"/>
    <property type="molecule type" value="Genomic_DNA"/>
</dbReference>
<feature type="chain" id="PRO_5006038020" evidence="1">
    <location>
        <begin position="27"/>
        <end position="544"/>
    </location>
</feature>
<accession>A0A0N9NF04</accession>
<dbReference type="RefSeq" id="WP_062394438.1">
    <property type="nucleotide sequence ID" value="NZ_CP011853.1"/>
</dbReference>
<dbReference type="CDD" id="cd13120">
    <property type="entry name" value="BF2867_like_N"/>
    <property type="match status" value="1"/>
</dbReference>
<protein>
    <submittedName>
        <fullName evidence="3">Peptidase</fullName>
    </submittedName>
</protein>